<dbReference type="EMBL" id="JAIWYP010000005">
    <property type="protein sequence ID" value="KAH3826508.1"/>
    <property type="molecule type" value="Genomic_DNA"/>
</dbReference>
<protein>
    <submittedName>
        <fullName evidence="1">Uncharacterized protein</fullName>
    </submittedName>
</protein>
<evidence type="ECO:0000313" key="2">
    <source>
        <dbReference type="Proteomes" id="UP000828390"/>
    </source>
</evidence>
<keyword evidence="2" id="KW-1185">Reference proteome</keyword>
<sequence length="69" mass="7267">MLHTSGSQPGVVIALMYRSDGAGGGQDQGEQLDGCLASDCRKCPAALLGLGWELETGHRRYPTCTLCVD</sequence>
<proteinExistence type="predicted"/>
<reference evidence="1" key="2">
    <citation type="submission" date="2020-11" db="EMBL/GenBank/DDBJ databases">
        <authorList>
            <person name="McCartney M.A."/>
            <person name="Auch B."/>
            <person name="Kono T."/>
            <person name="Mallez S."/>
            <person name="Becker A."/>
            <person name="Gohl D.M."/>
            <person name="Silverstein K.A.T."/>
            <person name="Koren S."/>
            <person name="Bechman K.B."/>
            <person name="Herman A."/>
            <person name="Abrahante J.E."/>
            <person name="Garbe J."/>
        </authorList>
    </citation>
    <scope>NUCLEOTIDE SEQUENCE</scope>
    <source>
        <strain evidence="1">Duluth1</strain>
        <tissue evidence="1">Whole animal</tissue>
    </source>
</reference>
<gene>
    <name evidence="1" type="ORF">DPMN_128414</name>
</gene>
<reference evidence="1" key="1">
    <citation type="journal article" date="2019" name="bioRxiv">
        <title>The Genome of the Zebra Mussel, Dreissena polymorpha: A Resource for Invasive Species Research.</title>
        <authorList>
            <person name="McCartney M.A."/>
            <person name="Auch B."/>
            <person name="Kono T."/>
            <person name="Mallez S."/>
            <person name="Zhang Y."/>
            <person name="Obille A."/>
            <person name="Becker A."/>
            <person name="Abrahante J.E."/>
            <person name="Garbe J."/>
            <person name="Badalamenti J.P."/>
            <person name="Herman A."/>
            <person name="Mangelson H."/>
            <person name="Liachko I."/>
            <person name="Sullivan S."/>
            <person name="Sone E.D."/>
            <person name="Koren S."/>
            <person name="Silverstein K.A.T."/>
            <person name="Beckman K.B."/>
            <person name="Gohl D.M."/>
        </authorList>
    </citation>
    <scope>NUCLEOTIDE SEQUENCE</scope>
    <source>
        <strain evidence="1">Duluth1</strain>
        <tissue evidence="1">Whole animal</tissue>
    </source>
</reference>
<evidence type="ECO:0000313" key="1">
    <source>
        <dbReference type="EMBL" id="KAH3826508.1"/>
    </source>
</evidence>
<dbReference type="AlphaFoldDB" id="A0A9D4H0T7"/>
<comment type="caution">
    <text evidence="1">The sequence shown here is derived from an EMBL/GenBank/DDBJ whole genome shotgun (WGS) entry which is preliminary data.</text>
</comment>
<name>A0A9D4H0T7_DREPO</name>
<organism evidence="1 2">
    <name type="scientific">Dreissena polymorpha</name>
    <name type="common">Zebra mussel</name>
    <name type="synonym">Mytilus polymorpha</name>
    <dbReference type="NCBI Taxonomy" id="45954"/>
    <lineage>
        <taxon>Eukaryota</taxon>
        <taxon>Metazoa</taxon>
        <taxon>Spiralia</taxon>
        <taxon>Lophotrochozoa</taxon>
        <taxon>Mollusca</taxon>
        <taxon>Bivalvia</taxon>
        <taxon>Autobranchia</taxon>
        <taxon>Heteroconchia</taxon>
        <taxon>Euheterodonta</taxon>
        <taxon>Imparidentia</taxon>
        <taxon>Neoheterodontei</taxon>
        <taxon>Myida</taxon>
        <taxon>Dreissenoidea</taxon>
        <taxon>Dreissenidae</taxon>
        <taxon>Dreissena</taxon>
    </lineage>
</organism>
<dbReference type="Proteomes" id="UP000828390">
    <property type="component" value="Unassembled WGS sequence"/>
</dbReference>
<accession>A0A9D4H0T7</accession>